<dbReference type="SUPFAM" id="SSF51419">
    <property type="entry name" value="PLP-binding barrel"/>
    <property type="match status" value="1"/>
</dbReference>
<dbReference type="EMBL" id="LVEA01000001">
    <property type="protein sequence ID" value="KYL05684.1"/>
    <property type="molecule type" value="Genomic_DNA"/>
</dbReference>
<feature type="modified residue" description="N6-(pyridoxal phosphate)lysine" evidence="2 3">
    <location>
        <position position="32"/>
    </location>
</feature>
<dbReference type="RefSeq" id="WP_005953660.1">
    <property type="nucleotide sequence ID" value="NZ_CAXOUE010000009.1"/>
</dbReference>
<dbReference type="PIRSF" id="PIRSF004848">
    <property type="entry name" value="YBL036c_PLPDEIII"/>
    <property type="match status" value="1"/>
</dbReference>
<evidence type="ECO:0000313" key="5">
    <source>
        <dbReference type="EMBL" id="KYL05684.1"/>
    </source>
</evidence>
<evidence type="ECO:0000256" key="4">
    <source>
        <dbReference type="RuleBase" id="RU004514"/>
    </source>
</evidence>
<keyword evidence="1 2" id="KW-0663">Pyridoxal phosphate</keyword>
<comment type="caution">
    <text evidence="5">The sequence shown here is derived from an EMBL/GenBank/DDBJ whole genome shotgun (WGS) entry which is preliminary data.</text>
</comment>
<organism evidence="5 6">
    <name type="scientific">Fusobacterium necrophorum subsp. funduliforme</name>
    <dbReference type="NCBI Taxonomy" id="143387"/>
    <lineage>
        <taxon>Bacteria</taxon>
        <taxon>Fusobacteriati</taxon>
        <taxon>Fusobacteriota</taxon>
        <taxon>Fusobacteriia</taxon>
        <taxon>Fusobacteriales</taxon>
        <taxon>Fusobacteriaceae</taxon>
        <taxon>Fusobacterium</taxon>
    </lineage>
</organism>
<dbReference type="InterPro" id="IPR011078">
    <property type="entry name" value="PyrdxlP_homeostasis"/>
</dbReference>
<comment type="similarity">
    <text evidence="2 4">Belongs to the pyridoxal phosphate-binding protein YggS/PROSC family.</text>
</comment>
<dbReference type="InterPro" id="IPR029066">
    <property type="entry name" value="PLP-binding_barrel"/>
</dbReference>
<dbReference type="PANTHER" id="PTHR10146">
    <property type="entry name" value="PROLINE SYNTHETASE CO-TRANSCRIBED BACTERIAL HOMOLOG PROTEIN"/>
    <property type="match status" value="1"/>
</dbReference>
<dbReference type="PANTHER" id="PTHR10146:SF14">
    <property type="entry name" value="PYRIDOXAL PHOSPHATE HOMEOSTASIS PROTEIN"/>
    <property type="match status" value="1"/>
</dbReference>
<proteinExistence type="inferred from homology"/>
<dbReference type="eggNOG" id="COG0325">
    <property type="taxonomic scope" value="Bacteria"/>
</dbReference>
<name>A0A162JFR4_9FUSO</name>
<evidence type="ECO:0000256" key="1">
    <source>
        <dbReference type="ARBA" id="ARBA00022898"/>
    </source>
</evidence>
<dbReference type="Gene3D" id="3.20.20.10">
    <property type="entry name" value="Alanine racemase"/>
    <property type="match status" value="1"/>
</dbReference>
<dbReference type="GeneID" id="75075941"/>
<comment type="cofactor">
    <cofactor evidence="3">
        <name>pyridoxal 5'-phosphate</name>
        <dbReference type="ChEBI" id="CHEBI:597326"/>
    </cofactor>
</comment>
<protein>
    <recommendedName>
        <fullName evidence="2">Pyridoxal phosphate homeostasis protein</fullName>
        <shortName evidence="2">PLP homeostasis protein</shortName>
    </recommendedName>
</protein>
<comment type="function">
    <text evidence="2">Pyridoxal 5'-phosphate (PLP)-binding protein, which is involved in PLP homeostasis.</text>
</comment>
<dbReference type="GO" id="GO:0030170">
    <property type="term" value="F:pyridoxal phosphate binding"/>
    <property type="evidence" value="ECO:0007669"/>
    <property type="project" value="UniProtKB-UniRule"/>
</dbReference>
<evidence type="ECO:0000256" key="3">
    <source>
        <dbReference type="PIRSR" id="PIRSR004848-1"/>
    </source>
</evidence>
<accession>A0A162JFR4</accession>
<dbReference type="NCBIfam" id="TIGR00044">
    <property type="entry name" value="YggS family pyridoxal phosphate-dependent enzyme"/>
    <property type="match status" value="1"/>
</dbReference>
<dbReference type="HAMAP" id="MF_02087">
    <property type="entry name" value="PLP_homeostasis"/>
    <property type="match status" value="1"/>
</dbReference>
<evidence type="ECO:0000256" key="2">
    <source>
        <dbReference type="HAMAP-Rule" id="MF_02087"/>
    </source>
</evidence>
<dbReference type="CDD" id="cd00635">
    <property type="entry name" value="PLPDE_III_YBL036c_like"/>
    <property type="match status" value="1"/>
</dbReference>
<dbReference type="Proteomes" id="UP000075816">
    <property type="component" value="Unassembled WGS sequence"/>
</dbReference>
<dbReference type="KEGG" id="fnf:BSQ88_05955"/>
<dbReference type="InterPro" id="IPR001608">
    <property type="entry name" value="Ala_racemase_N"/>
</dbReference>
<dbReference type="AlphaFoldDB" id="A0A162JFR4"/>
<reference evidence="5 6" key="1">
    <citation type="submission" date="2016-03" db="EMBL/GenBank/DDBJ databases">
        <title>Comparative genomics of human isolates of Fusobacterium necrophorum.</title>
        <authorList>
            <person name="Jensen A."/>
            <person name="Bank S."/>
            <person name="Andersen P.S."/>
            <person name="Kristensen L.H."/>
            <person name="Prag J."/>
        </authorList>
    </citation>
    <scope>NUCLEOTIDE SEQUENCE [LARGE SCALE GENOMIC DNA]</scope>
    <source>
        <strain evidence="5 6">LS_1264</strain>
    </source>
</reference>
<dbReference type="Pfam" id="PF01168">
    <property type="entry name" value="Ala_racemase_N"/>
    <property type="match status" value="1"/>
</dbReference>
<evidence type="ECO:0000313" key="6">
    <source>
        <dbReference type="Proteomes" id="UP000075816"/>
    </source>
</evidence>
<dbReference type="PROSITE" id="PS01211">
    <property type="entry name" value="UPF0001"/>
    <property type="match status" value="1"/>
</dbReference>
<sequence length="226" mass="26416">MKQIEERMKEVYEEVRQYSPYPEKVKVIAVSKYLNAEEMLPYLETGIVTLGENRAQVIQEKYELLSSYPFAKSLEWHFIGNLQKNKVKYIVDKVAMIHSVNKLSLAEEINKKMGSLNRKMPVLIEVNVSGEESKEGYDVLEAEQDIPALLKLENIRICGLMTMAPFTEDAEEQRKVFRKLRILKEEWNKKYFQDKLTELSMGMSNDYKIALQEGATMIRLGRKIFY</sequence>
<gene>
    <name evidence="5" type="ORF">A2J07_02840</name>
</gene>